<sequence length="145" mass="16266">MPASLADIRRFLIDTFNDDELTTLCFDHFPEVFQEFAAGMTLGRKALQLVDYCRRRERVAELLDILRRERPESFGKALSGRIRAVERRVNINTAGVEELRNLPGIGEKLAGGIVAGRPFEVVDDLARVLGIGPKRLAAVQDWCVV</sequence>
<organism evidence="2 3">
    <name type="scientific">Candidatus Promineifilum breve</name>
    <dbReference type="NCBI Taxonomy" id="1806508"/>
    <lineage>
        <taxon>Bacteria</taxon>
        <taxon>Bacillati</taxon>
        <taxon>Chloroflexota</taxon>
        <taxon>Ardenticatenia</taxon>
        <taxon>Candidatus Promineifilales</taxon>
        <taxon>Candidatus Promineifilaceae</taxon>
        <taxon>Candidatus Promineifilum</taxon>
    </lineage>
</organism>
<dbReference type="Pfam" id="PF12836">
    <property type="entry name" value="HHH_3"/>
    <property type="match status" value="1"/>
</dbReference>
<evidence type="ECO:0000313" key="2">
    <source>
        <dbReference type="EMBL" id="CUS02578.2"/>
    </source>
</evidence>
<proteinExistence type="predicted"/>
<dbReference type="Pfam" id="PF19960">
    <property type="entry name" value="EAD7"/>
    <property type="match status" value="1"/>
</dbReference>
<gene>
    <name evidence="2" type="ORF">CFX0092_A0700</name>
</gene>
<name>A0A160T1A6_9CHLR</name>
<protein>
    <recommendedName>
        <fullName evidence="1">Effector-associated domain-containing protein</fullName>
    </recommendedName>
</protein>
<dbReference type="InterPro" id="IPR045435">
    <property type="entry name" value="EAD7"/>
</dbReference>
<accession>A0A160T1A6</accession>
<dbReference type="PANTHER" id="PTHR21180">
    <property type="entry name" value="ENDONUCLEASE/EXONUCLEASE/PHOSPHATASE FAMILY DOMAIN-CONTAINING PROTEIN 1"/>
    <property type="match status" value="1"/>
</dbReference>
<keyword evidence="3" id="KW-1185">Reference proteome</keyword>
<reference evidence="2" key="1">
    <citation type="submission" date="2016-01" db="EMBL/GenBank/DDBJ databases">
        <authorList>
            <person name="Mcilroy J.S."/>
            <person name="Karst M S."/>
            <person name="Albertsen M."/>
        </authorList>
    </citation>
    <scope>NUCLEOTIDE SEQUENCE</scope>
    <source>
        <strain evidence="2">Cfx-K</strain>
    </source>
</reference>
<feature type="domain" description="Effector-associated" evidence="1">
    <location>
        <begin position="8"/>
        <end position="71"/>
    </location>
</feature>
<dbReference type="SUPFAM" id="SSF81585">
    <property type="entry name" value="PsbU/PolX domain-like"/>
    <property type="match status" value="1"/>
</dbReference>
<evidence type="ECO:0000313" key="3">
    <source>
        <dbReference type="Proteomes" id="UP000215027"/>
    </source>
</evidence>
<dbReference type="Gene3D" id="1.10.150.320">
    <property type="entry name" value="Photosystem II 12 kDa extrinsic protein"/>
    <property type="match status" value="1"/>
</dbReference>
<dbReference type="InterPro" id="IPR051675">
    <property type="entry name" value="Endo/Exo/Phosphatase_dom_1"/>
</dbReference>
<dbReference type="KEGG" id="pbf:CFX0092_A0700"/>
<dbReference type="EMBL" id="LN890655">
    <property type="protein sequence ID" value="CUS02578.2"/>
    <property type="molecule type" value="Genomic_DNA"/>
</dbReference>
<dbReference type="PANTHER" id="PTHR21180:SF32">
    <property type="entry name" value="ENDONUCLEASE_EXONUCLEASE_PHOSPHATASE FAMILY DOMAIN-CONTAINING PROTEIN 1"/>
    <property type="match status" value="1"/>
</dbReference>
<dbReference type="AlphaFoldDB" id="A0A160T1A6"/>
<dbReference type="RefSeq" id="WP_095042176.1">
    <property type="nucleotide sequence ID" value="NZ_LN890655.1"/>
</dbReference>
<dbReference type="Proteomes" id="UP000215027">
    <property type="component" value="Chromosome I"/>
</dbReference>
<dbReference type="OrthoDB" id="9790239at2"/>
<evidence type="ECO:0000259" key="1">
    <source>
        <dbReference type="Pfam" id="PF19960"/>
    </source>
</evidence>